<dbReference type="GO" id="GO:0016301">
    <property type="term" value="F:kinase activity"/>
    <property type="evidence" value="ECO:0007669"/>
    <property type="project" value="UniProtKB-KW"/>
</dbReference>
<protein>
    <submittedName>
        <fullName evidence="2">Multi-sensor hybrid histidine kinase</fullName>
    </submittedName>
</protein>
<dbReference type="InterPro" id="IPR029016">
    <property type="entry name" value="GAF-like_dom_sf"/>
</dbReference>
<gene>
    <name evidence="2" type="ORF">AEST_10620</name>
</gene>
<accession>J1YDK6</accession>
<evidence type="ECO:0000313" key="2">
    <source>
        <dbReference type="EMBL" id="EJI85980.1"/>
    </source>
</evidence>
<keyword evidence="2" id="KW-0418">Kinase</keyword>
<evidence type="ECO:0000259" key="1">
    <source>
        <dbReference type="Pfam" id="PF01590"/>
    </source>
</evidence>
<feature type="domain" description="GAF" evidence="1">
    <location>
        <begin position="128"/>
        <end position="263"/>
    </location>
</feature>
<organism evidence="2 3">
    <name type="scientific">Alishewanella aestuarii B11</name>
    <dbReference type="NCBI Taxonomy" id="1197174"/>
    <lineage>
        <taxon>Bacteria</taxon>
        <taxon>Pseudomonadati</taxon>
        <taxon>Pseudomonadota</taxon>
        <taxon>Gammaproteobacteria</taxon>
        <taxon>Alteromonadales</taxon>
        <taxon>Alteromonadaceae</taxon>
        <taxon>Alishewanella</taxon>
    </lineage>
</organism>
<reference evidence="2 3" key="1">
    <citation type="journal article" date="2012" name="J. Bacteriol.">
        <title>Genome Sequence of Pectin-Degrading Alishewanella aestuarii Strain B11T, Isolated from Tidal Flat Sediment.</title>
        <authorList>
            <person name="Jung J."/>
            <person name="Choi S."/>
            <person name="Chun J."/>
            <person name="Park W."/>
        </authorList>
    </citation>
    <scope>NUCLEOTIDE SEQUENCE [LARGE SCALE GENOMIC DNA]</scope>
    <source>
        <strain evidence="2 3">B11</strain>
    </source>
</reference>
<dbReference type="Pfam" id="PF01590">
    <property type="entry name" value="GAF"/>
    <property type="match status" value="1"/>
</dbReference>
<dbReference type="AlphaFoldDB" id="J1YDK6"/>
<comment type="caution">
    <text evidence="2">The sequence shown here is derived from an EMBL/GenBank/DDBJ whole genome shotgun (WGS) entry which is preliminary data.</text>
</comment>
<keyword evidence="2" id="KW-0808">Transferase</keyword>
<dbReference type="PATRIC" id="fig|1197174.4.peg.1034"/>
<name>J1YDK6_9ALTE</name>
<proteinExistence type="predicted"/>
<evidence type="ECO:0000313" key="3">
    <source>
        <dbReference type="Proteomes" id="UP000012043"/>
    </source>
</evidence>
<dbReference type="SUPFAM" id="SSF55781">
    <property type="entry name" value="GAF domain-like"/>
    <property type="match status" value="1"/>
</dbReference>
<dbReference type="Proteomes" id="UP000012043">
    <property type="component" value="Unassembled WGS sequence"/>
</dbReference>
<dbReference type="Gene3D" id="3.30.450.40">
    <property type="match status" value="1"/>
</dbReference>
<dbReference type="EMBL" id="ALAB01000010">
    <property type="protein sequence ID" value="EJI85980.1"/>
    <property type="molecule type" value="Genomic_DNA"/>
</dbReference>
<keyword evidence="3" id="KW-1185">Reference proteome</keyword>
<dbReference type="InterPro" id="IPR003018">
    <property type="entry name" value="GAF"/>
</dbReference>
<sequence>MDHFSWWRQAPFASALFQDLPASTTQNHCIAANAVFKIVTGLDEQQLAQAPAENFNVRAVFYSANTHLYYQVNSFAPEPGYQLVTLHQLPELPVSRQASIQPDAARLSATLLEITERFIGLQPAAVPAMLQLTLQQLGEVVRADRAYLFDYDFIRQSCSNTFEWCAPGIAPEIQTLQQVPLAAIPQWLNTHRHGREMYLPDVPSLPDDDALKQLLQPQGIKSLLTIPIADEQQLYGFVGFDSVRQYHYYTEQERLLLGMFARILVKLKHQAAALGEE</sequence>